<accession>A0A1E3W2S0</accession>
<proteinExistence type="predicted"/>
<sequence length="165" mass="19003">MRREVVIWCVGQILLHGAFEDRFQRVRNDAANLAYDLWRRHQDKLIERSGRMRAADLVHDQLHEVRLLALTRILSRLNAVPAGIGAFETRPGRSEVRSRPCLCRLDDRKLDAVLNRPSESRSTKRARPPSAMTNNRLGLFMAPFLMTRRRLKTVTPYSSSATALR</sequence>
<dbReference type="Proteomes" id="UP000094501">
    <property type="component" value="Unassembled WGS sequence"/>
</dbReference>
<name>A0A1E3W2S0_9HYPH</name>
<evidence type="ECO:0000313" key="2">
    <source>
        <dbReference type="EMBL" id="ODS00109.1"/>
    </source>
</evidence>
<protein>
    <submittedName>
        <fullName evidence="2">Uncharacterized protein</fullName>
    </submittedName>
</protein>
<dbReference type="EMBL" id="LPWG01000010">
    <property type="protein sequence ID" value="ODS00109.1"/>
    <property type="molecule type" value="Genomic_DNA"/>
</dbReference>
<feature type="region of interest" description="Disordered" evidence="1">
    <location>
        <begin position="115"/>
        <end position="134"/>
    </location>
</feature>
<keyword evidence="3" id="KW-1185">Reference proteome</keyword>
<gene>
    <name evidence="2" type="ORF">AUC68_03055</name>
</gene>
<evidence type="ECO:0000256" key="1">
    <source>
        <dbReference type="SAM" id="MobiDB-lite"/>
    </source>
</evidence>
<evidence type="ECO:0000313" key="3">
    <source>
        <dbReference type="Proteomes" id="UP000094501"/>
    </source>
</evidence>
<dbReference type="AlphaFoldDB" id="A0A1E3W2S0"/>
<comment type="caution">
    <text evidence="2">The sequence shown here is derived from an EMBL/GenBank/DDBJ whole genome shotgun (WGS) entry which is preliminary data.</text>
</comment>
<reference evidence="2 3" key="1">
    <citation type="journal article" date="2016" name="Environ. Microbiol.">
        <title>New Methyloceanibacter diversity from North Sea sediments includes methanotroph containing solely the soluble methane monooxygenase.</title>
        <authorList>
            <person name="Vekeman B."/>
            <person name="Kerckhof F.M."/>
            <person name="Cremers G."/>
            <person name="de Vos P."/>
            <person name="Vandamme P."/>
            <person name="Boon N."/>
            <person name="Op den Camp H.J."/>
            <person name="Heylen K."/>
        </authorList>
    </citation>
    <scope>NUCLEOTIDE SEQUENCE [LARGE SCALE GENOMIC DNA]</scope>
    <source>
        <strain evidence="2 3">R-67174</strain>
    </source>
</reference>
<dbReference type="STRING" id="1774968.AUC68_03055"/>
<organism evidence="2 3">
    <name type="scientific">Methyloceanibacter methanicus</name>
    <dbReference type="NCBI Taxonomy" id="1774968"/>
    <lineage>
        <taxon>Bacteria</taxon>
        <taxon>Pseudomonadati</taxon>
        <taxon>Pseudomonadota</taxon>
        <taxon>Alphaproteobacteria</taxon>
        <taxon>Hyphomicrobiales</taxon>
        <taxon>Hyphomicrobiaceae</taxon>
        <taxon>Methyloceanibacter</taxon>
    </lineage>
</organism>